<keyword evidence="3 6" id="KW-0238">DNA-binding</keyword>
<proteinExistence type="inferred from homology"/>
<dbReference type="Gene3D" id="1.10.10.10">
    <property type="entry name" value="Winged helix-like DNA-binding domain superfamily/Winged helix DNA-binding domain"/>
    <property type="match status" value="1"/>
</dbReference>
<dbReference type="InterPro" id="IPR016032">
    <property type="entry name" value="Sig_transdc_resp-reg_C-effctor"/>
</dbReference>
<dbReference type="InterPro" id="IPR036388">
    <property type="entry name" value="WH-like_DNA-bd_sf"/>
</dbReference>
<dbReference type="PROSITE" id="PS51755">
    <property type="entry name" value="OMPR_PHOB"/>
    <property type="match status" value="1"/>
</dbReference>
<dbReference type="SMART" id="SM00862">
    <property type="entry name" value="Trans_reg_C"/>
    <property type="match status" value="1"/>
</dbReference>
<dbReference type="Gene3D" id="3.40.50.300">
    <property type="entry name" value="P-loop containing nucleotide triphosphate hydrolases"/>
    <property type="match status" value="1"/>
</dbReference>
<evidence type="ECO:0000259" key="7">
    <source>
        <dbReference type="PROSITE" id="PS51755"/>
    </source>
</evidence>
<dbReference type="PRINTS" id="PR00364">
    <property type="entry name" value="DISEASERSIST"/>
</dbReference>
<dbReference type="GO" id="GO:0006355">
    <property type="term" value="P:regulation of DNA-templated transcription"/>
    <property type="evidence" value="ECO:0007669"/>
    <property type="project" value="InterPro"/>
</dbReference>
<dbReference type="GO" id="GO:0000160">
    <property type="term" value="P:phosphorelay signal transduction system"/>
    <property type="evidence" value="ECO:0007669"/>
    <property type="project" value="InterPro"/>
</dbReference>
<evidence type="ECO:0000256" key="6">
    <source>
        <dbReference type="PROSITE-ProRule" id="PRU01091"/>
    </source>
</evidence>
<comment type="similarity">
    <text evidence="1">Belongs to the AfsR/DnrI/RedD regulatory family.</text>
</comment>
<dbReference type="Pfam" id="PF03704">
    <property type="entry name" value="BTAD"/>
    <property type="match status" value="1"/>
</dbReference>
<dbReference type="InterPro" id="IPR019734">
    <property type="entry name" value="TPR_rpt"/>
</dbReference>
<dbReference type="Pfam" id="PF00486">
    <property type="entry name" value="Trans_reg_C"/>
    <property type="match status" value="1"/>
</dbReference>
<dbReference type="RefSeq" id="WP_213007003.1">
    <property type="nucleotide sequence ID" value="NZ_BOQN01000039.1"/>
</dbReference>
<evidence type="ECO:0000256" key="2">
    <source>
        <dbReference type="ARBA" id="ARBA00023015"/>
    </source>
</evidence>
<dbReference type="AlphaFoldDB" id="A0A919TAD7"/>
<comment type="caution">
    <text evidence="8">The sequence shown here is derived from an EMBL/GenBank/DDBJ whole genome shotgun (WGS) entry which is preliminary data.</text>
</comment>
<dbReference type="InterPro" id="IPR011990">
    <property type="entry name" value="TPR-like_helical_dom_sf"/>
</dbReference>
<name>A0A919TAD7_9ACTN</name>
<dbReference type="CDD" id="cd15831">
    <property type="entry name" value="BTAD"/>
    <property type="match status" value="1"/>
</dbReference>
<dbReference type="SUPFAM" id="SSF48452">
    <property type="entry name" value="TPR-like"/>
    <property type="match status" value="3"/>
</dbReference>
<dbReference type="Gene3D" id="1.25.40.10">
    <property type="entry name" value="Tetratricopeptide repeat domain"/>
    <property type="match status" value="2"/>
</dbReference>
<evidence type="ECO:0000313" key="9">
    <source>
        <dbReference type="Proteomes" id="UP000677082"/>
    </source>
</evidence>
<evidence type="ECO:0000313" key="8">
    <source>
        <dbReference type="EMBL" id="GIM91096.1"/>
    </source>
</evidence>
<dbReference type="PROSITE" id="PS50005">
    <property type="entry name" value="TPR"/>
    <property type="match status" value="1"/>
</dbReference>
<dbReference type="InterPro" id="IPR001867">
    <property type="entry name" value="OmpR/PhoB-type_DNA-bd"/>
</dbReference>
<gene>
    <name evidence="8" type="ORF">Ato02nite_028890</name>
</gene>
<dbReference type="GO" id="GO:0003677">
    <property type="term" value="F:DNA binding"/>
    <property type="evidence" value="ECO:0007669"/>
    <property type="project" value="UniProtKB-UniRule"/>
</dbReference>
<keyword evidence="5" id="KW-0802">TPR repeat</keyword>
<accession>A0A919TAD7</accession>
<dbReference type="Proteomes" id="UP000677082">
    <property type="component" value="Unassembled WGS sequence"/>
</dbReference>
<dbReference type="PANTHER" id="PTHR35807">
    <property type="entry name" value="TRANSCRIPTIONAL REGULATOR REDD-RELATED"/>
    <property type="match status" value="1"/>
</dbReference>
<evidence type="ECO:0000256" key="4">
    <source>
        <dbReference type="ARBA" id="ARBA00023163"/>
    </source>
</evidence>
<keyword evidence="4" id="KW-0804">Transcription</keyword>
<dbReference type="Pfam" id="PF13424">
    <property type="entry name" value="TPR_12"/>
    <property type="match status" value="1"/>
</dbReference>
<evidence type="ECO:0000256" key="1">
    <source>
        <dbReference type="ARBA" id="ARBA00005820"/>
    </source>
</evidence>
<dbReference type="SUPFAM" id="SSF52540">
    <property type="entry name" value="P-loop containing nucleoside triphosphate hydrolases"/>
    <property type="match status" value="1"/>
</dbReference>
<dbReference type="SMART" id="SM00028">
    <property type="entry name" value="TPR"/>
    <property type="match status" value="5"/>
</dbReference>
<keyword evidence="2" id="KW-0805">Transcription regulation</keyword>
<reference evidence="8 9" key="1">
    <citation type="submission" date="2021-03" db="EMBL/GenBank/DDBJ databases">
        <title>Whole genome shotgun sequence of Actinoplanes toevensis NBRC 105298.</title>
        <authorList>
            <person name="Komaki H."/>
            <person name="Tamura T."/>
        </authorList>
    </citation>
    <scope>NUCLEOTIDE SEQUENCE [LARGE SCALE GENOMIC DNA]</scope>
    <source>
        <strain evidence="8 9">NBRC 105298</strain>
    </source>
</reference>
<dbReference type="InterPro" id="IPR051677">
    <property type="entry name" value="AfsR-DnrI-RedD_regulator"/>
</dbReference>
<sequence>MPGRLLFHLLGPTLLETADREIDLGPGKQCCLLACLLLEPGRPVPVDVLIDRIWGMDPPKRARNLVATYATRLRGRMPASVTLRYAAGGYRAEVDPELVDLHVSRRLAAEAGKTGDPGERAALLRGALAGWQPVALAGVPGEWARRVRETLLEERTELLVRWAEAEQRPGHVVAELRAATEAAPYHEELHAQLIRALAADGQRTAALAAYHEITRRLADDLGVEVGERLREAYALMSGRTAGPQPAGPAQLPAGVAGFTGRRAELDALDRAGAVCVIHGTAGVGKTSLAVHWGHSARDRFPDGQLYVNLRGFDAGPLSPGVALRGFLDALGVPPARIPAQLDDRSALYRSLLADRTMLVVLDNARSAEQVRPLLPGGDGCVVLVTSRDPLTGLVTTSQARSLRLGLLAPAESHRFLVRRLGAGRVAGEPAAIARLIERAAGLPLALSLAAARAAADPALPLTRLASELLSAGDDDPATDLRELFAASLRTLSAPAARLFRLLGLHPVPDVSPATASSLAGLPAAALIAELRRASLIEGDLTLHDLLFAYATDLMNAAPAEERESGRRRMISHYVHTAARADLLLDPARAPVPLPPPADGIVAEPLANAEQAMAWFRRRHQPLLAMLGEATTAGLPDAVIALAYHLTTYLQRQGHWHDQITAQRSALAAAGRPNDEQARGKALRAIARAEIQIGAYDDAHRHLDRAIALFRRVADRRGQANCHLDLSWLLEIRDRLEPARAEAARALDLARDLDIYPYALNCLGWYESLLGETEAALGHCTEAVARFTAAGDRRGVAETLDSLGYIHARSGRPDDAIRDYRRALDIYRELGDRHGQGETLDRLGDAHEAAGRRHRAREAWTQAAATLAEIGHPTADAVRAKLIA</sequence>
<keyword evidence="9" id="KW-1185">Reference proteome</keyword>
<dbReference type="InterPro" id="IPR005158">
    <property type="entry name" value="BTAD"/>
</dbReference>
<dbReference type="PANTHER" id="PTHR35807:SF1">
    <property type="entry name" value="TRANSCRIPTIONAL REGULATOR REDD"/>
    <property type="match status" value="1"/>
</dbReference>
<dbReference type="InterPro" id="IPR027417">
    <property type="entry name" value="P-loop_NTPase"/>
</dbReference>
<dbReference type="SMART" id="SM01043">
    <property type="entry name" value="BTAD"/>
    <property type="match status" value="1"/>
</dbReference>
<evidence type="ECO:0000256" key="5">
    <source>
        <dbReference type="PROSITE-ProRule" id="PRU00339"/>
    </source>
</evidence>
<organism evidence="8 9">
    <name type="scientific">Paractinoplanes toevensis</name>
    <dbReference type="NCBI Taxonomy" id="571911"/>
    <lineage>
        <taxon>Bacteria</taxon>
        <taxon>Bacillati</taxon>
        <taxon>Actinomycetota</taxon>
        <taxon>Actinomycetes</taxon>
        <taxon>Micromonosporales</taxon>
        <taxon>Micromonosporaceae</taxon>
        <taxon>Paractinoplanes</taxon>
    </lineage>
</organism>
<feature type="repeat" description="TPR" evidence="5">
    <location>
        <begin position="796"/>
        <end position="829"/>
    </location>
</feature>
<evidence type="ECO:0000256" key="3">
    <source>
        <dbReference type="ARBA" id="ARBA00023125"/>
    </source>
</evidence>
<dbReference type="SUPFAM" id="SSF46894">
    <property type="entry name" value="C-terminal effector domain of the bipartite response regulators"/>
    <property type="match status" value="1"/>
</dbReference>
<feature type="domain" description="OmpR/PhoB-type" evidence="7">
    <location>
        <begin position="1"/>
        <end position="94"/>
    </location>
</feature>
<protein>
    <submittedName>
        <fullName evidence="8">SARP family transcriptional regulator</fullName>
    </submittedName>
</protein>
<feature type="DNA-binding region" description="OmpR/PhoB-type" evidence="6">
    <location>
        <begin position="1"/>
        <end position="94"/>
    </location>
</feature>
<dbReference type="EMBL" id="BOQN01000039">
    <property type="protein sequence ID" value="GIM91096.1"/>
    <property type="molecule type" value="Genomic_DNA"/>
</dbReference>